<accession>A0ACC2FU03</accession>
<protein>
    <submittedName>
        <fullName evidence="1">Uncharacterized protein</fullName>
    </submittedName>
</protein>
<reference evidence="1" key="1">
    <citation type="submission" date="2021-05" db="EMBL/GenBank/DDBJ databases">
        <authorList>
            <person name="Pan Q."/>
            <person name="Jouanno E."/>
            <person name="Zahm M."/>
            <person name="Klopp C."/>
            <person name="Cabau C."/>
            <person name="Louis A."/>
            <person name="Berthelot C."/>
            <person name="Parey E."/>
            <person name="Roest Crollius H."/>
            <person name="Montfort J."/>
            <person name="Robinson-Rechavi M."/>
            <person name="Bouchez O."/>
            <person name="Lampietro C."/>
            <person name="Lopez Roques C."/>
            <person name="Donnadieu C."/>
            <person name="Postlethwait J."/>
            <person name="Bobe J."/>
            <person name="Dillon D."/>
            <person name="Chandos A."/>
            <person name="von Hippel F."/>
            <person name="Guiguen Y."/>
        </authorList>
    </citation>
    <scope>NUCLEOTIDE SEQUENCE</scope>
    <source>
        <strain evidence="1">YG-Jan2019</strain>
    </source>
</reference>
<proteinExistence type="predicted"/>
<comment type="caution">
    <text evidence="1">The sequence shown here is derived from an EMBL/GenBank/DDBJ whole genome shotgun (WGS) entry which is preliminary data.</text>
</comment>
<gene>
    <name evidence="1" type="ORF">DPEC_G00254250</name>
</gene>
<evidence type="ECO:0000313" key="1">
    <source>
        <dbReference type="EMBL" id="KAJ7994898.1"/>
    </source>
</evidence>
<evidence type="ECO:0000313" key="2">
    <source>
        <dbReference type="Proteomes" id="UP001157502"/>
    </source>
</evidence>
<dbReference type="EMBL" id="CM055749">
    <property type="protein sequence ID" value="KAJ7994898.1"/>
    <property type="molecule type" value="Genomic_DNA"/>
</dbReference>
<keyword evidence="2" id="KW-1185">Reference proteome</keyword>
<organism evidence="1 2">
    <name type="scientific">Dallia pectoralis</name>
    <name type="common">Alaska blackfish</name>
    <dbReference type="NCBI Taxonomy" id="75939"/>
    <lineage>
        <taxon>Eukaryota</taxon>
        <taxon>Metazoa</taxon>
        <taxon>Chordata</taxon>
        <taxon>Craniata</taxon>
        <taxon>Vertebrata</taxon>
        <taxon>Euteleostomi</taxon>
        <taxon>Actinopterygii</taxon>
        <taxon>Neopterygii</taxon>
        <taxon>Teleostei</taxon>
        <taxon>Protacanthopterygii</taxon>
        <taxon>Esociformes</taxon>
        <taxon>Umbridae</taxon>
        <taxon>Dallia</taxon>
    </lineage>
</organism>
<name>A0ACC2FU03_DALPE</name>
<sequence>MALTPEKLLLSLPLVLHRITPLWFVTRVQTSHRKSFGAVEKKQIPPPFILPERSELRSTERSEKLVRLTAES</sequence>
<dbReference type="Proteomes" id="UP001157502">
    <property type="component" value="Chromosome 22"/>
</dbReference>
<feature type="non-terminal residue" evidence="1">
    <location>
        <position position="72"/>
    </location>
</feature>